<accession>A0A1H2AR06</accession>
<evidence type="ECO:0000259" key="8">
    <source>
        <dbReference type="Pfam" id="PF00281"/>
    </source>
</evidence>
<keyword evidence="11" id="KW-1185">Reference proteome</keyword>
<dbReference type="InterPro" id="IPR031310">
    <property type="entry name" value="Ribosomal_uL5_N"/>
</dbReference>
<dbReference type="Gene3D" id="3.30.1440.10">
    <property type="match status" value="1"/>
</dbReference>
<name>A0A1H2AR06_9MICC</name>
<dbReference type="InterPro" id="IPR002132">
    <property type="entry name" value="Ribosomal_uL5"/>
</dbReference>
<dbReference type="Proteomes" id="UP000198751">
    <property type="component" value="Chromosome I"/>
</dbReference>
<dbReference type="InterPro" id="IPR031309">
    <property type="entry name" value="Ribosomal_uL5_C"/>
</dbReference>
<evidence type="ECO:0000256" key="3">
    <source>
        <dbReference type="ARBA" id="ARBA00023274"/>
    </source>
</evidence>
<sequence length="193" mass="21628">MTETLETPATKIVPRLKTKYAESIKATLQDEFKYENVNQVPRLVKVVVNMGVGDAAKDSKLIDGAVRDLTQITGQKPQVTKARKSIAQFKLREGMPIGAHVTLRGDRMWEFVDRLVSLALPRIRDFRGLSGKQFDGNGNYTFGLTEQVMFHEIDQDKIDRVRGMDITVVTTAKTDDEGRALLKALGFPFKTEA</sequence>
<comment type="function">
    <text evidence="5">This is one of the proteins that bind and probably mediate the attachment of the 5S RNA into the large ribosomal subunit, where it forms part of the central protuberance. In the 70S ribosome it contacts protein S13 of the 30S subunit (bridge B1b), connecting the 2 subunits; this bridge is implicated in subunit movement. Contacts the P site tRNA; the 5S rRNA and some of its associated proteins might help stabilize positioning of ribosome-bound tRNAs.</text>
</comment>
<reference evidence="11" key="1">
    <citation type="submission" date="2016-10" db="EMBL/GenBank/DDBJ databases">
        <authorList>
            <person name="Varghese N."/>
            <person name="Submissions S."/>
        </authorList>
    </citation>
    <scope>NUCLEOTIDE SEQUENCE [LARGE SCALE GENOMIC DNA]</scope>
    <source>
        <strain evidence="11">IMMIB L-1606</strain>
    </source>
</reference>
<evidence type="ECO:0000256" key="6">
    <source>
        <dbReference type="HAMAP-Rule" id="MF_01333"/>
    </source>
</evidence>
<evidence type="ECO:0000256" key="5">
    <source>
        <dbReference type="ARBA" id="ARBA00058604"/>
    </source>
</evidence>
<keyword evidence="6" id="KW-0699">rRNA-binding</keyword>
<dbReference type="PANTHER" id="PTHR11994">
    <property type="entry name" value="60S RIBOSOMAL PROTEIN L11-RELATED"/>
    <property type="match status" value="1"/>
</dbReference>
<dbReference type="PIRSF" id="PIRSF002161">
    <property type="entry name" value="Ribosomal_L5"/>
    <property type="match status" value="1"/>
</dbReference>
<protein>
    <recommendedName>
        <fullName evidence="4 6">Large ribosomal subunit protein uL5</fullName>
    </recommendedName>
</protein>
<proteinExistence type="inferred from homology"/>
<dbReference type="Pfam" id="PF00673">
    <property type="entry name" value="Ribosomal_L5_C"/>
    <property type="match status" value="1"/>
</dbReference>
<comment type="subunit">
    <text evidence="6">Part of the 50S ribosomal subunit; part of the 5S rRNA/L5/L18/L25 subcomplex. Contacts the 5S rRNA and the P site tRNA. Forms a bridge to the 30S subunit in the 70S ribosome.</text>
</comment>
<dbReference type="NCBIfam" id="NF000585">
    <property type="entry name" value="PRK00010.1"/>
    <property type="match status" value="1"/>
</dbReference>
<dbReference type="Pfam" id="PF00281">
    <property type="entry name" value="Ribosomal_L5"/>
    <property type="match status" value="1"/>
</dbReference>
<dbReference type="GO" id="GO:1990904">
    <property type="term" value="C:ribonucleoprotein complex"/>
    <property type="evidence" value="ECO:0007669"/>
    <property type="project" value="UniProtKB-KW"/>
</dbReference>
<evidence type="ECO:0000256" key="2">
    <source>
        <dbReference type="ARBA" id="ARBA00022980"/>
    </source>
</evidence>
<keyword evidence="3 6" id="KW-0687">Ribonucleoprotein</keyword>
<keyword evidence="2 6" id="KW-0689">Ribosomal protein</keyword>
<evidence type="ECO:0000256" key="1">
    <source>
        <dbReference type="ARBA" id="ARBA00008553"/>
    </source>
</evidence>
<dbReference type="GO" id="GO:0000049">
    <property type="term" value="F:tRNA binding"/>
    <property type="evidence" value="ECO:0007669"/>
    <property type="project" value="UniProtKB-UniRule"/>
</dbReference>
<feature type="domain" description="Large ribosomal subunit protein uL5 C-terminal" evidence="9">
    <location>
        <begin position="96"/>
        <end position="189"/>
    </location>
</feature>
<dbReference type="GO" id="GO:0019843">
    <property type="term" value="F:rRNA binding"/>
    <property type="evidence" value="ECO:0007669"/>
    <property type="project" value="UniProtKB-UniRule"/>
</dbReference>
<dbReference type="HAMAP" id="MF_01333_B">
    <property type="entry name" value="Ribosomal_uL5_B"/>
    <property type="match status" value="1"/>
</dbReference>
<keyword evidence="6" id="KW-0820">tRNA-binding</keyword>
<dbReference type="RefSeq" id="WP_091721978.1">
    <property type="nucleotide sequence ID" value="NZ_CAUQLD010000004.1"/>
</dbReference>
<organism evidence="10 11">
    <name type="scientific">Pseudarthrobacter equi</name>
    <dbReference type="NCBI Taxonomy" id="728066"/>
    <lineage>
        <taxon>Bacteria</taxon>
        <taxon>Bacillati</taxon>
        <taxon>Actinomycetota</taxon>
        <taxon>Actinomycetes</taxon>
        <taxon>Micrococcales</taxon>
        <taxon>Micrococcaceae</taxon>
        <taxon>Pseudarthrobacter</taxon>
    </lineage>
</organism>
<dbReference type="GO" id="GO:0006412">
    <property type="term" value="P:translation"/>
    <property type="evidence" value="ECO:0007669"/>
    <property type="project" value="UniProtKB-UniRule"/>
</dbReference>
<dbReference type="AlphaFoldDB" id="A0A1H2AR06"/>
<evidence type="ECO:0000256" key="7">
    <source>
        <dbReference type="RuleBase" id="RU003930"/>
    </source>
</evidence>
<dbReference type="EMBL" id="LT629779">
    <property type="protein sequence ID" value="SDT48398.1"/>
    <property type="molecule type" value="Genomic_DNA"/>
</dbReference>
<dbReference type="GO" id="GO:0003735">
    <property type="term" value="F:structural constituent of ribosome"/>
    <property type="evidence" value="ECO:0007669"/>
    <property type="project" value="InterPro"/>
</dbReference>
<dbReference type="SUPFAM" id="SSF55282">
    <property type="entry name" value="RL5-like"/>
    <property type="match status" value="1"/>
</dbReference>
<feature type="domain" description="Large ribosomal subunit protein uL5 N-terminal" evidence="8">
    <location>
        <begin position="36"/>
        <end position="92"/>
    </location>
</feature>
<dbReference type="FunFam" id="3.30.1440.10:FF:000001">
    <property type="entry name" value="50S ribosomal protein L5"/>
    <property type="match status" value="1"/>
</dbReference>
<dbReference type="GO" id="GO:0005840">
    <property type="term" value="C:ribosome"/>
    <property type="evidence" value="ECO:0007669"/>
    <property type="project" value="UniProtKB-KW"/>
</dbReference>
<dbReference type="OrthoDB" id="9806626at2"/>
<comment type="similarity">
    <text evidence="1 6 7">Belongs to the universal ribosomal protein uL5 family.</text>
</comment>
<dbReference type="InterPro" id="IPR020930">
    <property type="entry name" value="Ribosomal_uL5_bac-type"/>
</dbReference>
<comment type="function">
    <text evidence="6">This is 1 of the proteins that bind and probably mediate the attachment of the 5S RNA into the large ribosomal subunit, where it forms part of the central protuberance. In the 70S ribosome it contacts protein S13 of the 30S subunit (bridge B1b), connecting the 2 subunits; this bridge is implicated in subunit movement. Contacts the P site tRNA; the 5S rRNA and some of its associated proteins might help stabilize positioning of ribosome-bound tRNAs.</text>
</comment>
<keyword evidence="6" id="KW-0694">RNA-binding</keyword>
<evidence type="ECO:0000313" key="11">
    <source>
        <dbReference type="Proteomes" id="UP000198751"/>
    </source>
</evidence>
<gene>
    <name evidence="6" type="primary">rplE</name>
    <name evidence="10" type="ORF">SAMN04489743_3135</name>
</gene>
<evidence type="ECO:0000256" key="4">
    <source>
        <dbReference type="ARBA" id="ARBA00035245"/>
    </source>
</evidence>
<evidence type="ECO:0000313" key="10">
    <source>
        <dbReference type="EMBL" id="SDT48398.1"/>
    </source>
</evidence>
<evidence type="ECO:0000259" key="9">
    <source>
        <dbReference type="Pfam" id="PF00673"/>
    </source>
</evidence>
<dbReference type="InterPro" id="IPR022803">
    <property type="entry name" value="Ribosomal_uL5_dom_sf"/>
</dbReference>